<name>A0A1H6LKA3_9BACT</name>
<evidence type="ECO:0000313" key="2">
    <source>
        <dbReference type="Proteomes" id="UP000176204"/>
    </source>
</evidence>
<sequence length="189" mass="20779">MQAYPLSARKRIIDPNGKLNSLSKHSCIRRGISDVLVYRKIASAAGSACRRHMHTANRIIHVPRFCNVSFFAVSGKSAGMAIFEHNDGIHHIPTKAYPYPVNRSAGRSCRLYPSQPNLVKQQCVCDQAISCRMIVPGSVIRPRPILRPGQITLFAPSLTPSPTMAPSLSCLVSISSPLTIIWLFSPSCR</sequence>
<dbReference type="KEGG" id="agl:PYTT_1214"/>
<dbReference type="AlphaFoldDB" id="A0A1H6LKA3"/>
<dbReference type="Proteomes" id="UP000176204">
    <property type="component" value="Chromosome I"/>
</dbReference>
<dbReference type="EMBL" id="LT629973">
    <property type="protein sequence ID" value="SEH85246.1"/>
    <property type="molecule type" value="Genomic_DNA"/>
</dbReference>
<organism evidence="1 2">
    <name type="scientific">Akkermansia glycaniphila</name>
    <dbReference type="NCBI Taxonomy" id="1679444"/>
    <lineage>
        <taxon>Bacteria</taxon>
        <taxon>Pseudomonadati</taxon>
        <taxon>Verrucomicrobiota</taxon>
        <taxon>Verrucomicrobiia</taxon>
        <taxon>Verrucomicrobiales</taxon>
        <taxon>Akkermansiaceae</taxon>
        <taxon>Akkermansia</taxon>
    </lineage>
</organism>
<gene>
    <name evidence="1" type="ORF">PYTT_1214</name>
</gene>
<proteinExistence type="predicted"/>
<evidence type="ECO:0000313" key="1">
    <source>
        <dbReference type="EMBL" id="SEH85246.1"/>
    </source>
</evidence>
<keyword evidence="2" id="KW-1185">Reference proteome</keyword>
<accession>A0A1H6LKA3</accession>
<protein>
    <submittedName>
        <fullName evidence="1">Uncharacterized protein</fullName>
    </submittedName>
</protein>
<reference evidence="2" key="1">
    <citation type="submission" date="2016-09" db="EMBL/GenBank/DDBJ databases">
        <authorList>
            <person name="Koehorst J."/>
        </authorList>
    </citation>
    <scope>NUCLEOTIDE SEQUENCE [LARGE SCALE GENOMIC DNA]</scope>
</reference>